<feature type="domain" description="Enoyl reductase (ER)" evidence="3">
    <location>
        <begin position="10"/>
        <end position="313"/>
    </location>
</feature>
<evidence type="ECO:0000313" key="5">
    <source>
        <dbReference type="Proteomes" id="UP000612899"/>
    </source>
</evidence>
<comment type="caution">
    <text evidence="4">The sequence shown here is derived from an EMBL/GenBank/DDBJ whole genome shotgun (WGS) entry which is preliminary data.</text>
</comment>
<dbReference type="SUPFAM" id="SSF50129">
    <property type="entry name" value="GroES-like"/>
    <property type="match status" value="1"/>
</dbReference>
<dbReference type="GO" id="GO:0035925">
    <property type="term" value="F:mRNA 3'-UTR AU-rich region binding"/>
    <property type="evidence" value="ECO:0007669"/>
    <property type="project" value="TreeGrafter"/>
</dbReference>
<dbReference type="Pfam" id="PF13602">
    <property type="entry name" value="ADH_zinc_N_2"/>
    <property type="match status" value="1"/>
</dbReference>
<dbReference type="EMBL" id="BONY01000011">
    <property type="protein sequence ID" value="GIH04069.1"/>
    <property type="molecule type" value="Genomic_DNA"/>
</dbReference>
<organism evidence="4 5">
    <name type="scientific">Rhizocola hellebori</name>
    <dbReference type="NCBI Taxonomy" id="1392758"/>
    <lineage>
        <taxon>Bacteria</taxon>
        <taxon>Bacillati</taxon>
        <taxon>Actinomycetota</taxon>
        <taxon>Actinomycetes</taxon>
        <taxon>Micromonosporales</taxon>
        <taxon>Micromonosporaceae</taxon>
        <taxon>Rhizocola</taxon>
    </lineage>
</organism>
<gene>
    <name evidence="4" type="ORF">Rhe02_21360</name>
</gene>
<dbReference type="GO" id="GO:0005829">
    <property type="term" value="C:cytosol"/>
    <property type="evidence" value="ECO:0007669"/>
    <property type="project" value="TreeGrafter"/>
</dbReference>
<dbReference type="GO" id="GO:0008270">
    <property type="term" value="F:zinc ion binding"/>
    <property type="evidence" value="ECO:0007669"/>
    <property type="project" value="InterPro"/>
</dbReference>
<evidence type="ECO:0000313" key="4">
    <source>
        <dbReference type="EMBL" id="GIH04069.1"/>
    </source>
</evidence>
<dbReference type="InterPro" id="IPR020843">
    <property type="entry name" value="ER"/>
</dbReference>
<name>A0A8J3Q623_9ACTN</name>
<accession>A0A8J3Q623</accession>
<dbReference type="PROSITE" id="PS01162">
    <property type="entry name" value="QOR_ZETA_CRYSTAL"/>
    <property type="match status" value="1"/>
</dbReference>
<dbReference type="InterPro" id="IPR011032">
    <property type="entry name" value="GroES-like_sf"/>
</dbReference>
<keyword evidence="5" id="KW-1185">Reference proteome</keyword>
<dbReference type="SMART" id="SM00829">
    <property type="entry name" value="PKS_ER"/>
    <property type="match status" value="1"/>
</dbReference>
<dbReference type="Pfam" id="PF08240">
    <property type="entry name" value="ADH_N"/>
    <property type="match status" value="1"/>
</dbReference>
<keyword evidence="2" id="KW-0560">Oxidoreductase</keyword>
<reference evidence="4" key="1">
    <citation type="submission" date="2021-01" db="EMBL/GenBank/DDBJ databases">
        <title>Whole genome shotgun sequence of Rhizocola hellebori NBRC 109834.</title>
        <authorList>
            <person name="Komaki H."/>
            <person name="Tamura T."/>
        </authorList>
    </citation>
    <scope>NUCLEOTIDE SEQUENCE</scope>
    <source>
        <strain evidence="4">NBRC 109834</strain>
    </source>
</reference>
<dbReference type="Proteomes" id="UP000612899">
    <property type="component" value="Unassembled WGS sequence"/>
</dbReference>
<dbReference type="InterPro" id="IPR036291">
    <property type="entry name" value="NAD(P)-bd_dom_sf"/>
</dbReference>
<dbReference type="SUPFAM" id="SSF51735">
    <property type="entry name" value="NAD(P)-binding Rossmann-fold domains"/>
    <property type="match status" value="1"/>
</dbReference>
<sequence length="315" mass="32242">MKLIRQYEFGPAENLRYEDAPDLQPGPGQVRIDVAAAGVHLIDTTFRKGIQAGPPLPTLPYTPGREVAGTVALAGPGVDPAWLGKRVTAHLGMVSGGYASQALANVDSLHVVSDNASFEEAVAMIGTGRTAMGILTIAALTTDDVVLVTSAAGGLGALLLQAARSVGARTIAAAGGAAKLDLVDADVKRDYLEQDWAQGLDPKPTVVLEAVGGEIGRTAMKALAPGGRLVMYGFSAGSMIELSAGDLYSGSISAHVALGPALLKGGMRGLEERSMAALAARELVPLITTFPLAEAAKAQTALETRATVGKTVLLP</sequence>
<dbReference type="GO" id="GO:0070402">
    <property type="term" value="F:NADPH binding"/>
    <property type="evidence" value="ECO:0007669"/>
    <property type="project" value="TreeGrafter"/>
</dbReference>
<keyword evidence="1" id="KW-0521">NADP</keyword>
<dbReference type="Gene3D" id="3.90.180.10">
    <property type="entry name" value="Medium-chain alcohol dehydrogenases, catalytic domain"/>
    <property type="match status" value="1"/>
</dbReference>
<dbReference type="PANTHER" id="PTHR48106:SF13">
    <property type="entry name" value="QUINONE OXIDOREDUCTASE-RELATED"/>
    <property type="match status" value="1"/>
</dbReference>
<dbReference type="PANTHER" id="PTHR48106">
    <property type="entry name" value="QUINONE OXIDOREDUCTASE PIG3-RELATED"/>
    <property type="match status" value="1"/>
</dbReference>
<evidence type="ECO:0000256" key="2">
    <source>
        <dbReference type="ARBA" id="ARBA00023002"/>
    </source>
</evidence>
<dbReference type="InterPro" id="IPR002364">
    <property type="entry name" value="Quin_OxRdtase/zeta-crystal_CS"/>
</dbReference>
<proteinExistence type="predicted"/>
<dbReference type="RefSeq" id="WP_203907971.1">
    <property type="nucleotide sequence ID" value="NZ_BONY01000011.1"/>
</dbReference>
<dbReference type="InterPro" id="IPR013154">
    <property type="entry name" value="ADH-like_N"/>
</dbReference>
<evidence type="ECO:0000256" key="1">
    <source>
        <dbReference type="ARBA" id="ARBA00022857"/>
    </source>
</evidence>
<protein>
    <submittedName>
        <fullName evidence="4">Oxidoreductase</fullName>
    </submittedName>
</protein>
<dbReference type="Gene3D" id="3.40.50.720">
    <property type="entry name" value="NAD(P)-binding Rossmann-like Domain"/>
    <property type="match status" value="1"/>
</dbReference>
<dbReference type="AlphaFoldDB" id="A0A8J3Q623"/>
<evidence type="ECO:0000259" key="3">
    <source>
        <dbReference type="SMART" id="SM00829"/>
    </source>
</evidence>
<dbReference type="GO" id="GO:0003960">
    <property type="term" value="F:quinone reductase (NADPH) activity"/>
    <property type="evidence" value="ECO:0007669"/>
    <property type="project" value="TreeGrafter"/>
</dbReference>